<dbReference type="OrthoDB" id="9804819at2"/>
<dbReference type="PANTHER" id="PTHR43582">
    <property type="entry name" value="LINEARMYCIN RESISTANCE ATP-BINDING PROTEIN LNRL"/>
    <property type="match status" value="1"/>
</dbReference>
<dbReference type="PROSITE" id="PS00211">
    <property type="entry name" value="ABC_TRANSPORTER_1"/>
    <property type="match status" value="1"/>
</dbReference>
<dbReference type="InterPro" id="IPR003593">
    <property type="entry name" value="AAA+_ATPase"/>
</dbReference>
<keyword evidence="2 4" id="KW-0067">ATP-binding</keyword>
<dbReference type="RefSeq" id="WP_057707455.1">
    <property type="nucleotide sequence ID" value="NZ_JQCL01000095.1"/>
</dbReference>
<evidence type="ECO:0000259" key="3">
    <source>
        <dbReference type="PROSITE" id="PS50893"/>
    </source>
</evidence>
<dbReference type="InterPro" id="IPR017871">
    <property type="entry name" value="ABC_transporter-like_CS"/>
</dbReference>
<dbReference type="InterPro" id="IPR003439">
    <property type="entry name" value="ABC_transporter-like_ATP-bd"/>
</dbReference>
<dbReference type="STRING" id="942150.IV64_GL001069"/>
<evidence type="ECO:0000256" key="2">
    <source>
        <dbReference type="ARBA" id="ARBA00022840"/>
    </source>
</evidence>
<dbReference type="InterPro" id="IPR027417">
    <property type="entry name" value="P-loop_NTPase"/>
</dbReference>
<comment type="caution">
    <text evidence="4">The sequence shown here is derived from an EMBL/GenBank/DDBJ whole genome shotgun (WGS) entry which is preliminary data.</text>
</comment>
<accession>A0A0R2M1Q0</accession>
<evidence type="ECO:0000256" key="1">
    <source>
        <dbReference type="ARBA" id="ARBA00022741"/>
    </source>
</evidence>
<dbReference type="PATRIC" id="fig|942150.3.peg.1104"/>
<dbReference type="SUPFAM" id="SSF52540">
    <property type="entry name" value="P-loop containing nucleoside triphosphate hydrolases"/>
    <property type="match status" value="1"/>
</dbReference>
<protein>
    <submittedName>
        <fullName evidence="4">ABC transporter, ATP-binding protein</fullName>
    </submittedName>
</protein>
<dbReference type="PROSITE" id="PS50893">
    <property type="entry name" value="ABC_TRANSPORTER_2"/>
    <property type="match status" value="1"/>
</dbReference>
<keyword evidence="1" id="KW-0547">Nucleotide-binding</keyword>
<name>A0A0R2M1Q0_9LACO</name>
<organism evidence="4 5">
    <name type="scientific">Lactiplantibacillus xiangfangensis</name>
    <dbReference type="NCBI Taxonomy" id="942150"/>
    <lineage>
        <taxon>Bacteria</taxon>
        <taxon>Bacillati</taxon>
        <taxon>Bacillota</taxon>
        <taxon>Bacilli</taxon>
        <taxon>Lactobacillales</taxon>
        <taxon>Lactobacillaceae</taxon>
        <taxon>Lactiplantibacillus</taxon>
    </lineage>
</organism>
<keyword evidence="5" id="KW-1185">Reference proteome</keyword>
<dbReference type="EMBL" id="JQCL01000095">
    <property type="protein sequence ID" value="KRO07909.1"/>
    <property type="molecule type" value="Genomic_DNA"/>
</dbReference>
<proteinExistence type="predicted"/>
<evidence type="ECO:0000313" key="5">
    <source>
        <dbReference type="Proteomes" id="UP000051783"/>
    </source>
</evidence>
<reference evidence="4 5" key="1">
    <citation type="journal article" date="2015" name="Genome Announc.">
        <title>Expanding the biotechnology potential of lactobacilli through comparative genomics of 213 strains and associated genera.</title>
        <authorList>
            <person name="Sun Z."/>
            <person name="Harris H.M."/>
            <person name="McCann A."/>
            <person name="Guo C."/>
            <person name="Argimon S."/>
            <person name="Zhang W."/>
            <person name="Yang X."/>
            <person name="Jeffery I.B."/>
            <person name="Cooney J.C."/>
            <person name="Kagawa T.F."/>
            <person name="Liu W."/>
            <person name="Song Y."/>
            <person name="Salvetti E."/>
            <person name="Wrobel A."/>
            <person name="Rasinkangas P."/>
            <person name="Parkhill J."/>
            <person name="Rea M.C."/>
            <person name="O'Sullivan O."/>
            <person name="Ritari J."/>
            <person name="Douillard F.P."/>
            <person name="Paul Ross R."/>
            <person name="Yang R."/>
            <person name="Briner A.E."/>
            <person name="Felis G.E."/>
            <person name="de Vos W.M."/>
            <person name="Barrangou R."/>
            <person name="Klaenhammer T.R."/>
            <person name="Caufield P.W."/>
            <person name="Cui Y."/>
            <person name="Zhang H."/>
            <person name="O'Toole P.W."/>
        </authorList>
    </citation>
    <scope>NUCLEOTIDE SEQUENCE [LARGE SCALE GENOMIC DNA]</scope>
    <source>
        <strain evidence="4 5">LMG 26013</strain>
    </source>
</reference>
<dbReference type="Proteomes" id="UP000051783">
    <property type="component" value="Unassembled WGS sequence"/>
</dbReference>
<dbReference type="GO" id="GO:0005524">
    <property type="term" value="F:ATP binding"/>
    <property type="evidence" value="ECO:0007669"/>
    <property type="project" value="UniProtKB-KW"/>
</dbReference>
<evidence type="ECO:0000313" key="4">
    <source>
        <dbReference type="EMBL" id="KRO07909.1"/>
    </source>
</evidence>
<feature type="domain" description="ABC transporter" evidence="3">
    <location>
        <begin position="9"/>
        <end position="239"/>
    </location>
</feature>
<gene>
    <name evidence="4" type="ORF">IV64_GL001069</name>
</gene>
<dbReference type="Gene3D" id="3.40.50.300">
    <property type="entry name" value="P-loop containing nucleotide triphosphate hydrolases"/>
    <property type="match status" value="1"/>
</dbReference>
<sequence>MTASLTDGLVVKGLTKRFGTKVAVDDVSFDIAPGKILGLLGPNGAGKTTTISMITGLLNKTSGSVTLFGEPLTPTNTAIRRRFGVVPQDLALFDDLSAAENVRYFGGLYGLRGPALKNGVDRALAVVGLSEHQNQRPATFSGGMQRRLNIAMALVHQPELIFMDEPTVGIDPQSRNYILTAIEKMRSQGMTVVYTSHYMEEVERLADKIVIIDHGKVIVQGTEAELVNLVTTTKQVSITVAEPKLVNVAPLLAIAGVQQATVQGQELQLVTAVESNPLNQVLMTLIDQGVTVDQVDQPQIDLETVFLNLTGRNLRD</sequence>
<dbReference type="Pfam" id="PF00005">
    <property type="entry name" value="ABC_tran"/>
    <property type="match status" value="1"/>
</dbReference>
<dbReference type="AlphaFoldDB" id="A0A0R2M1Q0"/>
<dbReference type="SMART" id="SM00382">
    <property type="entry name" value="AAA"/>
    <property type="match status" value="1"/>
</dbReference>
<dbReference type="GO" id="GO:0016887">
    <property type="term" value="F:ATP hydrolysis activity"/>
    <property type="evidence" value="ECO:0007669"/>
    <property type="project" value="InterPro"/>
</dbReference>
<dbReference type="PANTHER" id="PTHR43582:SF2">
    <property type="entry name" value="LINEARMYCIN RESISTANCE ATP-BINDING PROTEIN LNRL"/>
    <property type="match status" value="1"/>
</dbReference>